<protein>
    <recommendedName>
        <fullName evidence="2">Type 4 fimbrial biogenesis protein PilX N-terminal domain-containing protein</fullName>
    </recommendedName>
</protein>
<feature type="domain" description="Type 4 fimbrial biogenesis protein PilX N-terminal" evidence="2">
    <location>
        <begin position="29"/>
        <end position="74"/>
    </location>
</feature>
<keyword evidence="1" id="KW-1133">Transmembrane helix</keyword>
<dbReference type="Proteomes" id="UP000675880">
    <property type="component" value="Unassembled WGS sequence"/>
</dbReference>
<keyword evidence="1" id="KW-0472">Membrane</keyword>
<name>A0ABM8QVJ5_9BACT</name>
<evidence type="ECO:0000313" key="4">
    <source>
        <dbReference type="Proteomes" id="UP000675880"/>
    </source>
</evidence>
<sequence>MIDRVMSLRQVTTAGQRMQATTAVEGQHGIALLTVMLMLLILSILGIASITVTSMENRMAGFFRTTEAVVAAADSCEGLGVNIIQQTLSPPGILPAAFIAPTGPVPVANATILAQEIYGTSPLPSPAPTGTLAENYADSAATDPNFVMTNMPGFTVNGDIDRLYAHSKDGQGSGVISTEFVYRITCAATNTATGSNSTVTSVYGCLLGDTCVKKVS</sequence>
<organism evidence="3 4">
    <name type="scientific">Nitrospira defluvii</name>
    <dbReference type="NCBI Taxonomy" id="330214"/>
    <lineage>
        <taxon>Bacteria</taxon>
        <taxon>Pseudomonadati</taxon>
        <taxon>Nitrospirota</taxon>
        <taxon>Nitrospiria</taxon>
        <taxon>Nitrospirales</taxon>
        <taxon>Nitrospiraceae</taxon>
        <taxon>Nitrospira</taxon>
    </lineage>
</organism>
<feature type="transmembrane region" description="Helical" evidence="1">
    <location>
        <begin position="30"/>
        <end position="52"/>
    </location>
</feature>
<reference evidence="3 4" key="1">
    <citation type="submission" date="2021-02" db="EMBL/GenBank/DDBJ databases">
        <authorList>
            <person name="Han P."/>
        </authorList>
    </citation>
    <scope>NUCLEOTIDE SEQUENCE [LARGE SCALE GENOMIC DNA]</scope>
    <source>
        <strain evidence="3">Candidatus Nitrospira sp. ZN2</strain>
    </source>
</reference>
<dbReference type="Pfam" id="PF14341">
    <property type="entry name" value="PilX_N"/>
    <property type="match status" value="1"/>
</dbReference>
<dbReference type="InterPro" id="IPR025746">
    <property type="entry name" value="PilX_N_dom"/>
</dbReference>
<accession>A0ABM8QVJ5</accession>
<keyword evidence="1" id="KW-0812">Transmembrane</keyword>
<proteinExistence type="predicted"/>
<evidence type="ECO:0000256" key="1">
    <source>
        <dbReference type="SAM" id="Phobius"/>
    </source>
</evidence>
<comment type="caution">
    <text evidence="3">The sequence shown here is derived from an EMBL/GenBank/DDBJ whole genome shotgun (WGS) entry which is preliminary data.</text>
</comment>
<keyword evidence="4" id="KW-1185">Reference proteome</keyword>
<gene>
    <name evidence="3" type="ORF">NSPZN2_11524</name>
</gene>
<dbReference type="EMBL" id="CAJNBJ010000001">
    <property type="protein sequence ID" value="CAE6717456.1"/>
    <property type="molecule type" value="Genomic_DNA"/>
</dbReference>
<evidence type="ECO:0000313" key="3">
    <source>
        <dbReference type="EMBL" id="CAE6717456.1"/>
    </source>
</evidence>
<evidence type="ECO:0000259" key="2">
    <source>
        <dbReference type="Pfam" id="PF14341"/>
    </source>
</evidence>